<dbReference type="InterPro" id="IPR003731">
    <property type="entry name" value="Di-Nase_FeMo-co_biosynth"/>
</dbReference>
<dbReference type="CDD" id="cd00562">
    <property type="entry name" value="NifX_NifB"/>
    <property type="match status" value="1"/>
</dbReference>
<dbReference type="PANTHER" id="PTHR33937">
    <property type="entry name" value="IRON-MOLYBDENUM PROTEIN-RELATED-RELATED"/>
    <property type="match status" value="1"/>
</dbReference>
<dbReference type="RefSeq" id="WP_054522591.1">
    <property type="nucleotide sequence ID" value="NZ_LGKO01000006.1"/>
</dbReference>
<feature type="domain" description="Dinitrogenase iron-molybdenum cofactor biosynthesis" evidence="2">
    <location>
        <begin position="11"/>
        <end position="112"/>
    </location>
</feature>
<organism evidence="3 4">
    <name type="scientific">Thermanaerothrix daxensis</name>
    <dbReference type="NCBI Taxonomy" id="869279"/>
    <lineage>
        <taxon>Bacteria</taxon>
        <taxon>Bacillati</taxon>
        <taxon>Chloroflexota</taxon>
        <taxon>Anaerolineae</taxon>
        <taxon>Anaerolineales</taxon>
        <taxon>Anaerolineaceae</taxon>
        <taxon>Thermanaerothrix</taxon>
    </lineage>
</organism>
<dbReference type="InterPro" id="IPR051840">
    <property type="entry name" value="NifX/NifY_domain"/>
</dbReference>
<reference evidence="3 4" key="1">
    <citation type="submission" date="2015-07" db="EMBL/GenBank/DDBJ databases">
        <title>Whole genome sequence of Thermanaerothrix daxensis DSM 23592.</title>
        <authorList>
            <person name="Hemp J."/>
            <person name="Ward L.M."/>
            <person name="Pace L.A."/>
            <person name="Fischer W.W."/>
        </authorList>
    </citation>
    <scope>NUCLEOTIDE SEQUENCE [LARGE SCALE GENOMIC DNA]</scope>
    <source>
        <strain evidence="3 4">GNS-1</strain>
    </source>
</reference>
<gene>
    <name evidence="3" type="ORF">SE15_13210</name>
</gene>
<feature type="region of interest" description="Disordered" evidence="1">
    <location>
        <begin position="34"/>
        <end position="61"/>
    </location>
</feature>
<protein>
    <recommendedName>
        <fullName evidence="2">Dinitrogenase iron-molybdenum cofactor biosynthesis domain-containing protein</fullName>
    </recommendedName>
</protein>
<dbReference type="Proteomes" id="UP000050544">
    <property type="component" value="Unassembled WGS sequence"/>
</dbReference>
<feature type="compositionally biased region" description="Basic and acidic residues" evidence="1">
    <location>
        <begin position="37"/>
        <end position="54"/>
    </location>
</feature>
<accession>A0A0N8GPW9</accession>
<dbReference type="AlphaFoldDB" id="A0A0N8GPW9"/>
<keyword evidence="4" id="KW-1185">Reference proteome</keyword>
<sequence>MVKIAFPTEEDETISAHLGAAPYFTVVTLNDDGSTTLERRAKPAHSHEPSERHAAGAHQGGHGAAMLAAIADCQVLIARGMGQPAYERAQAQGLTVYLVAERTVSAALAAYRAGTLRSDPRRVHRHGEG</sequence>
<dbReference type="SUPFAM" id="SSF53146">
    <property type="entry name" value="Nitrogenase accessory factor-like"/>
    <property type="match status" value="1"/>
</dbReference>
<dbReference type="PANTHER" id="PTHR33937:SF2">
    <property type="entry name" value="DINITROGENASE IRON-MOLYBDENUM COFACTOR BIOSYNTHESIS DOMAIN-CONTAINING PROTEIN"/>
    <property type="match status" value="1"/>
</dbReference>
<comment type="caution">
    <text evidence="3">The sequence shown here is derived from an EMBL/GenBank/DDBJ whole genome shotgun (WGS) entry which is preliminary data.</text>
</comment>
<proteinExistence type="predicted"/>
<evidence type="ECO:0000256" key="1">
    <source>
        <dbReference type="SAM" id="MobiDB-lite"/>
    </source>
</evidence>
<dbReference type="Pfam" id="PF02579">
    <property type="entry name" value="Nitro_FeMo-Co"/>
    <property type="match status" value="1"/>
</dbReference>
<dbReference type="EMBL" id="LGKO01000006">
    <property type="protein sequence ID" value="KPL82066.1"/>
    <property type="molecule type" value="Genomic_DNA"/>
</dbReference>
<dbReference type="Gene3D" id="3.30.420.130">
    <property type="entry name" value="Dinitrogenase iron-molybdenum cofactor biosynthesis domain"/>
    <property type="match status" value="1"/>
</dbReference>
<evidence type="ECO:0000259" key="2">
    <source>
        <dbReference type="Pfam" id="PF02579"/>
    </source>
</evidence>
<name>A0A0N8GPW9_9CHLR</name>
<dbReference type="STRING" id="869279.SE15_13210"/>
<dbReference type="InterPro" id="IPR036105">
    <property type="entry name" value="DiNase_FeMo-co_biosyn_sf"/>
</dbReference>
<evidence type="ECO:0000313" key="4">
    <source>
        <dbReference type="Proteomes" id="UP000050544"/>
    </source>
</evidence>
<evidence type="ECO:0000313" key="3">
    <source>
        <dbReference type="EMBL" id="KPL82066.1"/>
    </source>
</evidence>